<organism evidence="2 3">
    <name type="scientific">Actinokineospora bangkokensis</name>
    <dbReference type="NCBI Taxonomy" id="1193682"/>
    <lineage>
        <taxon>Bacteria</taxon>
        <taxon>Bacillati</taxon>
        <taxon>Actinomycetota</taxon>
        <taxon>Actinomycetes</taxon>
        <taxon>Pseudonocardiales</taxon>
        <taxon>Pseudonocardiaceae</taxon>
        <taxon>Actinokineospora</taxon>
    </lineage>
</organism>
<keyword evidence="1" id="KW-0812">Transmembrane</keyword>
<feature type="transmembrane region" description="Helical" evidence="1">
    <location>
        <begin position="56"/>
        <end position="74"/>
    </location>
</feature>
<gene>
    <name evidence="2" type="ORF">BJP25_31050</name>
</gene>
<dbReference type="EMBL" id="MKQR01000026">
    <property type="protein sequence ID" value="OLR90988.1"/>
    <property type="molecule type" value="Genomic_DNA"/>
</dbReference>
<proteinExistence type="predicted"/>
<comment type="caution">
    <text evidence="2">The sequence shown here is derived from an EMBL/GenBank/DDBJ whole genome shotgun (WGS) entry which is preliminary data.</text>
</comment>
<dbReference type="Proteomes" id="UP000186040">
    <property type="component" value="Unassembled WGS sequence"/>
</dbReference>
<sequence>MVRFVQQSTRWIGLTGGLQGRAPRGWWSWRRDVVLIVLALAVAPIPLITLPLGESWAGPALLLAYLGCLAWGAVSTALKARERWPVLELAEDEVRVLAPRSTAWLAVRWVDLADAAAVDGKLVLRVSGEQRAWSAEGEQVPLPAHVQCGDADGDAAVLRHFRAGDRSGIGERLAEVQGIVEREWGGGRWRAHS</sequence>
<name>A0A1Q9LG21_9PSEU</name>
<evidence type="ECO:0000256" key="1">
    <source>
        <dbReference type="SAM" id="Phobius"/>
    </source>
</evidence>
<reference evidence="2 3" key="1">
    <citation type="submission" date="2016-10" db="EMBL/GenBank/DDBJ databases">
        <title>The Draft Genome Sequence of Actinokineospora bangkokensis 44EHWT reveals the biosynthetic pathway of antifungal compounds Thailandins with unusual extender unit butylmalonyl-CoA.</title>
        <authorList>
            <person name="Greule A."/>
            <person name="Intra B."/>
            <person name="Flemming S."/>
            <person name="Rommel M.G."/>
            <person name="Panbangred W."/>
            <person name="Bechthold A."/>
        </authorList>
    </citation>
    <scope>NUCLEOTIDE SEQUENCE [LARGE SCALE GENOMIC DNA]</scope>
    <source>
        <strain evidence="2 3">44EHW</strain>
    </source>
</reference>
<protein>
    <submittedName>
        <fullName evidence="2">Uncharacterized protein</fullName>
    </submittedName>
</protein>
<evidence type="ECO:0000313" key="2">
    <source>
        <dbReference type="EMBL" id="OLR90988.1"/>
    </source>
</evidence>
<evidence type="ECO:0000313" key="3">
    <source>
        <dbReference type="Proteomes" id="UP000186040"/>
    </source>
</evidence>
<dbReference type="AlphaFoldDB" id="A0A1Q9LG21"/>
<dbReference type="STRING" id="1193682.BJP25_31050"/>
<keyword evidence="1" id="KW-0472">Membrane</keyword>
<feature type="transmembrane region" description="Helical" evidence="1">
    <location>
        <begin position="33"/>
        <end position="50"/>
    </location>
</feature>
<keyword evidence="1" id="KW-1133">Transmembrane helix</keyword>
<keyword evidence="3" id="KW-1185">Reference proteome</keyword>
<accession>A0A1Q9LG21</accession>